<sequence>MFSSERVLCSLPPGWTENCDGTVLESPRIEPRQSKPMKQEEQQLLKLVFGPVFCLLRIIGMPVPPLCTHPSEVKHFLEIEAKRRTSFSKSPVHKIFSRQMPVEMVTPKNMPNSRADERWKEQNGENWKCGSVCHTGVPCLTCRRKLRLVKIMTAFIFCSLVTNAVRYMTVFFRITQLTGSVVASIVMMVFYVVSIVLYVQNYFSFARNLPPLLNLLAQYEKRFGTCLDCRAYNLRLKRLIAGWCLTGTLAAFVFSFCATAFFPSFHQHLAPFVDLHGIQLYLVAGIFAVFLCLLAAIETTFTIFLNTLTNFLTKEFTDVKSTLRSLLASDEDTALKCVRKGRSVIEDRRKPKTVTSCFTLRRKKFLKAKSVRKVSKHPQSLPTASKDFEINLAKGIKTGHDHPQDEADVVDTTLSKSQDKVIHHQGSERRSLEHQFDDIRARHEILCAIVKKTQKCLRHTLAFMFILGVPVICLVVYGLAAGPIHWDECVFLSFVILQTMCKLCVLIWTGVKLTESRQRDRRCILLSM</sequence>
<feature type="transmembrane region" description="Helical" evidence="1">
    <location>
        <begin position="151"/>
        <end position="174"/>
    </location>
</feature>
<comment type="caution">
    <text evidence="2">The sequence shown here is derived from an EMBL/GenBank/DDBJ whole genome shotgun (WGS) entry which is preliminary data.</text>
</comment>
<feature type="transmembrane region" description="Helical" evidence="1">
    <location>
        <begin position="240"/>
        <end position="262"/>
    </location>
</feature>
<dbReference type="EMBL" id="PZQS01000014">
    <property type="protein sequence ID" value="PVD18883.1"/>
    <property type="molecule type" value="Genomic_DNA"/>
</dbReference>
<feature type="transmembrane region" description="Helical" evidence="1">
    <location>
        <begin position="461"/>
        <end position="484"/>
    </location>
</feature>
<keyword evidence="1" id="KW-1133">Transmembrane helix</keyword>
<reference evidence="2 3" key="1">
    <citation type="submission" date="2018-04" db="EMBL/GenBank/DDBJ databases">
        <title>The genome of golden apple snail Pomacea canaliculata provides insight into stress tolerance and invasive adaptation.</title>
        <authorList>
            <person name="Liu C."/>
            <person name="Liu B."/>
            <person name="Ren Y."/>
            <person name="Zhang Y."/>
            <person name="Wang H."/>
            <person name="Li S."/>
            <person name="Jiang F."/>
            <person name="Yin L."/>
            <person name="Zhang G."/>
            <person name="Qian W."/>
            <person name="Fan W."/>
        </authorList>
    </citation>
    <scope>NUCLEOTIDE SEQUENCE [LARGE SCALE GENOMIC DNA]</scope>
    <source>
        <strain evidence="2">SZHN2017</strain>
        <tissue evidence="2">Muscle</tissue>
    </source>
</reference>
<evidence type="ECO:0000313" key="2">
    <source>
        <dbReference type="EMBL" id="PVD18883.1"/>
    </source>
</evidence>
<evidence type="ECO:0000256" key="1">
    <source>
        <dbReference type="SAM" id="Phobius"/>
    </source>
</evidence>
<proteinExistence type="predicted"/>
<name>A0A2T7NCI2_POMCA</name>
<keyword evidence="1" id="KW-0472">Membrane</keyword>
<dbReference type="OrthoDB" id="6120369at2759"/>
<dbReference type="Proteomes" id="UP000245119">
    <property type="component" value="Linkage Group LG14"/>
</dbReference>
<protein>
    <submittedName>
        <fullName evidence="2">Uncharacterized protein</fullName>
    </submittedName>
</protein>
<dbReference type="AlphaFoldDB" id="A0A2T7NCI2"/>
<keyword evidence="1" id="KW-0812">Transmembrane</keyword>
<evidence type="ECO:0000313" key="3">
    <source>
        <dbReference type="Proteomes" id="UP000245119"/>
    </source>
</evidence>
<keyword evidence="3" id="KW-1185">Reference proteome</keyword>
<gene>
    <name evidence="2" type="ORF">C0Q70_21440</name>
</gene>
<feature type="transmembrane region" description="Helical" evidence="1">
    <location>
        <begin position="490"/>
        <end position="511"/>
    </location>
</feature>
<feature type="transmembrane region" description="Helical" evidence="1">
    <location>
        <begin position="180"/>
        <end position="199"/>
    </location>
</feature>
<accession>A0A2T7NCI2</accession>
<organism evidence="2 3">
    <name type="scientific">Pomacea canaliculata</name>
    <name type="common">Golden apple snail</name>
    <dbReference type="NCBI Taxonomy" id="400727"/>
    <lineage>
        <taxon>Eukaryota</taxon>
        <taxon>Metazoa</taxon>
        <taxon>Spiralia</taxon>
        <taxon>Lophotrochozoa</taxon>
        <taxon>Mollusca</taxon>
        <taxon>Gastropoda</taxon>
        <taxon>Caenogastropoda</taxon>
        <taxon>Architaenioglossa</taxon>
        <taxon>Ampullarioidea</taxon>
        <taxon>Ampullariidae</taxon>
        <taxon>Pomacea</taxon>
    </lineage>
</organism>
<feature type="transmembrane region" description="Helical" evidence="1">
    <location>
        <begin position="282"/>
        <end position="305"/>
    </location>
</feature>